<dbReference type="Pfam" id="PF00011">
    <property type="entry name" value="HSP20"/>
    <property type="match status" value="1"/>
</dbReference>
<dbReference type="InterPro" id="IPR001436">
    <property type="entry name" value="Alpha-crystallin/sHSP_animal"/>
</dbReference>
<proteinExistence type="inferred from homology"/>
<dbReference type="PANTHER" id="PTHR45640">
    <property type="entry name" value="HEAT SHOCK PROTEIN HSP-12.2-RELATED"/>
    <property type="match status" value="1"/>
</dbReference>
<dbReference type="Proteomes" id="UP001162162">
    <property type="component" value="Unassembled WGS sequence"/>
</dbReference>
<name>A0AAV8ZFI5_9CUCU</name>
<evidence type="ECO:0000256" key="3">
    <source>
        <dbReference type="SAM" id="Coils"/>
    </source>
</evidence>
<dbReference type="GO" id="GO:0005737">
    <property type="term" value="C:cytoplasm"/>
    <property type="evidence" value="ECO:0007669"/>
    <property type="project" value="TreeGrafter"/>
</dbReference>
<comment type="caution">
    <text evidence="5">The sequence shown here is derived from an EMBL/GenBank/DDBJ whole genome shotgun (WGS) entry which is preliminary data.</text>
</comment>
<dbReference type="InterPro" id="IPR008978">
    <property type="entry name" value="HSP20-like_chaperone"/>
</dbReference>
<evidence type="ECO:0000259" key="4">
    <source>
        <dbReference type="PROSITE" id="PS01031"/>
    </source>
</evidence>
<dbReference type="CDD" id="cd06526">
    <property type="entry name" value="metazoan_ACD"/>
    <property type="match status" value="1"/>
</dbReference>
<dbReference type="EMBL" id="JAPWTK010000001">
    <property type="protein sequence ID" value="KAJ8963110.1"/>
    <property type="molecule type" value="Genomic_DNA"/>
</dbReference>
<evidence type="ECO:0000313" key="6">
    <source>
        <dbReference type="Proteomes" id="UP001162162"/>
    </source>
</evidence>
<dbReference type="InterPro" id="IPR002068">
    <property type="entry name" value="A-crystallin/Hsp20_dom"/>
</dbReference>
<sequence>MTFALLQVILDVQQFAPNEIVVKTNGNSIIVEGKHEEKQDEHGFISRHFVRRYVLPGRTTSAALSRPSPRRHSDENAEFLELETPLVDERYERELQNLEAEYPGLFDVESNEYELELIEDEIELALEEERYIDDLIRMNEILQCDLLEELAVQASKEIQTSVNLKSTQELCNSLGEELDDINRKLHKQLEKYGSIYSILNFEFSAQLHQ</sequence>
<comment type="similarity">
    <text evidence="1 2">Belongs to the small heat shock protein (HSP20) family.</text>
</comment>
<dbReference type="GO" id="GO:0051082">
    <property type="term" value="F:unfolded protein binding"/>
    <property type="evidence" value="ECO:0007669"/>
    <property type="project" value="TreeGrafter"/>
</dbReference>
<accession>A0AAV8ZFI5</accession>
<dbReference type="PANTHER" id="PTHR45640:SF34">
    <property type="entry name" value="PROTEIN LETHAL(2)ESSENTIAL FOR LIFE"/>
    <property type="match status" value="1"/>
</dbReference>
<protein>
    <recommendedName>
        <fullName evidence="4">SHSP domain-containing protein</fullName>
    </recommendedName>
</protein>
<gene>
    <name evidence="5" type="ORF">NQ318_018575</name>
</gene>
<dbReference type="Gene3D" id="2.60.40.790">
    <property type="match status" value="1"/>
</dbReference>
<reference evidence="5" key="1">
    <citation type="journal article" date="2023" name="Insect Mol. Biol.">
        <title>Genome sequencing provides insights into the evolution of gene families encoding plant cell wall-degrading enzymes in longhorned beetles.</title>
        <authorList>
            <person name="Shin N.R."/>
            <person name="Okamura Y."/>
            <person name="Kirsch R."/>
            <person name="Pauchet Y."/>
        </authorList>
    </citation>
    <scope>NUCLEOTIDE SEQUENCE</scope>
    <source>
        <strain evidence="5">AMC_N1</strain>
    </source>
</reference>
<evidence type="ECO:0000313" key="5">
    <source>
        <dbReference type="EMBL" id="KAJ8963110.1"/>
    </source>
</evidence>
<dbReference type="GO" id="GO:0005634">
    <property type="term" value="C:nucleus"/>
    <property type="evidence" value="ECO:0007669"/>
    <property type="project" value="TreeGrafter"/>
</dbReference>
<keyword evidence="6" id="KW-1185">Reference proteome</keyword>
<organism evidence="5 6">
    <name type="scientific">Aromia moschata</name>
    <dbReference type="NCBI Taxonomy" id="1265417"/>
    <lineage>
        <taxon>Eukaryota</taxon>
        <taxon>Metazoa</taxon>
        <taxon>Ecdysozoa</taxon>
        <taxon>Arthropoda</taxon>
        <taxon>Hexapoda</taxon>
        <taxon>Insecta</taxon>
        <taxon>Pterygota</taxon>
        <taxon>Neoptera</taxon>
        <taxon>Endopterygota</taxon>
        <taxon>Coleoptera</taxon>
        <taxon>Polyphaga</taxon>
        <taxon>Cucujiformia</taxon>
        <taxon>Chrysomeloidea</taxon>
        <taxon>Cerambycidae</taxon>
        <taxon>Cerambycinae</taxon>
        <taxon>Callichromatini</taxon>
        <taxon>Aromia</taxon>
    </lineage>
</organism>
<feature type="domain" description="SHSP" evidence="4">
    <location>
        <begin position="1"/>
        <end position="101"/>
    </location>
</feature>
<dbReference type="GO" id="GO:0009408">
    <property type="term" value="P:response to heat"/>
    <property type="evidence" value="ECO:0007669"/>
    <property type="project" value="TreeGrafter"/>
</dbReference>
<evidence type="ECO:0000256" key="2">
    <source>
        <dbReference type="RuleBase" id="RU003616"/>
    </source>
</evidence>
<dbReference type="SUPFAM" id="SSF49764">
    <property type="entry name" value="HSP20-like chaperones"/>
    <property type="match status" value="1"/>
</dbReference>
<keyword evidence="3" id="KW-0175">Coiled coil</keyword>
<evidence type="ECO:0000256" key="1">
    <source>
        <dbReference type="PROSITE-ProRule" id="PRU00285"/>
    </source>
</evidence>
<dbReference type="AlphaFoldDB" id="A0AAV8ZFI5"/>
<dbReference type="GO" id="GO:0042026">
    <property type="term" value="P:protein refolding"/>
    <property type="evidence" value="ECO:0007669"/>
    <property type="project" value="TreeGrafter"/>
</dbReference>
<dbReference type="PROSITE" id="PS01031">
    <property type="entry name" value="SHSP"/>
    <property type="match status" value="1"/>
</dbReference>
<dbReference type="PRINTS" id="PR00299">
    <property type="entry name" value="ACRYSTALLIN"/>
</dbReference>
<feature type="coiled-coil region" evidence="3">
    <location>
        <begin position="164"/>
        <end position="191"/>
    </location>
</feature>